<proteinExistence type="inferred from homology"/>
<dbReference type="PANTHER" id="PTHR30108:SF17">
    <property type="entry name" value="FERULIC ACID DECARBOXYLASE 1"/>
    <property type="match status" value="1"/>
</dbReference>
<name>A0ABS1GFT1_9AQUI</name>
<dbReference type="Pfam" id="PF01977">
    <property type="entry name" value="UbiD"/>
    <property type="match status" value="1"/>
</dbReference>
<dbReference type="PANTHER" id="PTHR30108">
    <property type="entry name" value="3-OCTAPRENYL-4-HYDROXYBENZOATE CARBOXY-LYASE-RELATED"/>
    <property type="match status" value="1"/>
</dbReference>
<reference evidence="5 6" key="1">
    <citation type="journal article" date="2021" name="Syst. Appl. Microbiol.">
        <title>Persephonella atlantica sp. nov.: How to adapt to physico-chemical gradients in high temperature hydrothermal habitats.</title>
        <authorList>
            <person name="Francois D.X."/>
            <person name="Godfroy A."/>
            <person name="Mathien C."/>
            <person name="Aube J."/>
            <person name="Cathalot C."/>
            <person name="Lesongeur F."/>
            <person name="L'Haridon S."/>
            <person name="Philippon X."/>
            <person name="Roussel E.G."/>
        </authorList>
    </citation>
    <scope>NUCLEOTIDE SEQUENCE [LARGE SCALE GENOMIC DNA]</scope>
    <source>
        <strain evidence="5 6">MO1340</strain>
    </source>
</reference>
<dbReference type="NCBIfam" id="TIGR00148">
    <property type="entry name" value="UbiD family decarboxylase"/>
    <property type="match status" value="1"/>
</dbReference>
<comment type="caution">
    <text evidence="5">The sequence shown here is derived from an EMBL/GenBank/DDBJ whole genome shotgun (WGS) entry which is preliminary data.</text>
</comment>
<keyword evidence="6" id="KW-1185">Reference proteome</keyword>
<evidence type="ECO:0000259" key="3">
    <source>
        <dbReference type="Pfam" id="PF20695"/>
    </source>
</evidence>
<gene>
    <name evidence="5" type="ORF">GWK41_01575</name>
</gene>
<dbReference type="InterPro" id="IPR049381">
    <property type="entry name" value="UbiD-like_C"/>
</dbReference>
<feature type="domain" description="3-octaprenyl-4-hydroxybenzoate carboxy-lyase-like Rift-related" evidence="2">
    <location>
        <begin position="123"/>
        <end position="319"/>
    </location>
</feature>
<dbReference type="Gene3D" id="3.40.1670.10">
    <property type="entry name" value="UbiD C-terminal domain-like"/>
    <property type="match status" value="1"/>
</dbReference>
<organism evidence="5 6">
    <name type="scientific">Persephonella atlantica</name>
    <dbReference type="NCBI Taxonomy" id="2699429"/>
    <lineage>
        <taxon>Bacteria</taxon>
        <taxon>Pseudomonadati</taxon>
        <taxon>Aquificota</taxon>
        <taxon>Aquificia</taxon>
        <taxon>Aquificales</taxon>
        <taxon>Hydrogenothermaceae</taxon>
        <taxon>Persephonella</taxon>
    </lineage>
</organism>
<dbReference type="Pfam" id="PF20695">
    <property type="entry name" value="UbiD_N"/>
    <property type="match status" value="1"/>
</dbReference>
<evidence type="ECO:0000313" key="5">
    <source>
        <dbReference type="EMBL" id="MBK3331753.1"/>
    </source>
</evidence>
<protein>
    <submittedName>
        <fullName evidence="5">Menaquinone biosynthesis decarboxylase</fullName>
    </submittedName>
</protein>
<sequence>MEKFLKFVKQFGRLRVIEEPLDVELEIPHVAYIEIKKEKPDVLLFTNPVDKRTGYKYSIPVVMNCFAGFDITEKIFEKHPDRIAEEIDSLFHLKPPQSLKDKLKTLSVLLKLKNILPKRLKKEGTSQKIKITGSDIDLFKIPVLKTWEKDGGRFITAGQVYTKSIDGKFQNLGLYRLQVVSKDEMLMHWQIHKDASHFFDQYHRAGKKMPVVVAVGGDPLYTWCGQAPLPYGMFELLLYGFIKGENPRLVKALTNDIYIPEDVDIVIEGEVSPEEFRPEGPFGDHTGYYTPVENFPVMKVKAITMKEKPYYYATVVGKPPVEDRYMGWATERIFLPLLRTTAPDLVDYHMPESGCFHNLLIAKIKPRYPGHSKQIMHALWGVGQMSFLKHAVFVDENAPGLTDYYAVTKHILERLDEKSFLITEGIVDQLDHSSYQPLVGGKLGIDATGEKVKKSITVISDEELLRKVKQIDKDVVSLKQYMTQTPNPITVIAVNKSKPVKVIFDKLKKLKDHIKIAVFVDHQHNDLNNPYMLVWRVSNNIDALKDVWIEDIWGIDATKKWEIDGYHRDWPEDVFCSKEVIDTLAREGIIDYDTDFFKRYQIIP</sequence>
<dbReference type="InterPro" id="IPR049383">
    <property type="entry name" value="UbiD-like_N"/>
</dbReference>
<dbReference type="InterPro" id="IPR002830">
    <property type="entry name" value="UbiD"/>
</dbReference>
<evidence type="ECO:0000259" key="4">
    <source>
        <dbReference type="Pfam" id="PF20696"/>
    </source>
</evidence>
<dbReference type="SUPFAM" id="SSF50475">
    <property type="entry name" value="FMN-binding split barrel"/>
    <property type="match status" value="1"/>
</dbReference>
<evidence type="ECO:0000259" key="2">
    <source>
        <dbReference type="Pfam" id="PF01977"/>
    </source>
</evidence>
<dbReference type="Pfam" id="PF20696">
    <property type="entry name" value="UbiD_C"/>
    <property type="match status" value="1"/>
</dbReference>
<dbReference type="Proteomes" id="UP000772812">
    <property type="component" value="Unassembled WGS sequence"/>
</dbReference>
<dbReference type="InterPro" id="IPR048304">
    <property type="entry name" value="UbiD_Rift_dom"/>
</dbReference>
<dbReference type="InterPro" id="IPR022390">
    <property type="entry name" value="HBDC"/>
</dbReference>
<dbReference type="NCBIfam" id="TIGR03701">
    <property type="entry name" value="mena_SCO4490"/>
    <property type="match status" value="1"/>
</dbReference>
<accession>A0ABS1GFT1</accession>
<feature type="domain" description="3-octaprenyl-4-hydroxybenzoate carboxy-lyase-like N-terminal" evidence="3">
    <location>
        <begin position="6"/>
        <end position="88"/>
    </location>
</feature>
<dbReference type="SUPFAM" id="SSF143968">
    <property type="entry name" value="UbiD C-terminal domain-like"/>
    <property type="match status" value="2"/>
</dbReference>
<dbReference type="EMBL" id="JAACYA010000001">
    <property type="protein sequence ID" value="MBK3331753.1"/>
    <property type="molecule type" value="Genomic_DNA"/>
</dbReference>
<dbReference type="RefSeq" id="WP_200673158.1">
    <property type="nucleotide sequence ID" value="NZ_JAACYA010000001.1"/>
</dbReference>
<evidence type="ECO:0000313" key="6">
    <source>
        <dbReference type="Proteomes" id="UP000772812"/>
    </source>
</evidence>
<comment type="similarity">
    <text evidence="1">Belongs to the UbiD family.</text>
</comment>
<feature type="domain" description="3-octaprenyl-4-hydroxybenzoate carboxy-lyase-like C-terminal" evidence="4">
    <location>
        <begin position="325"/>
        <end position="447"/>
    </location>
</feature>
<evidence type="ECO:0000256" key="1">
    <source>
        <dbReference type="ARBA" id="ARBA00010021"/>
    </source>
</evidence>